<evidence type="ECO:0000313" key="2">
    <source>
        <dbReference type="Proteomes" id="UP000789702"/>
    </source>
</evidence>
<accession>A0ACA9PWT6</accession>
<reference evidence="1" key="1">
    <citation type="submission" date="2021-06" db="EMBL/GenBank/DDBJ databases">
        <authorList>
            <person name="Kallberg Y."/>
            <person name="Tangrot J."/>
            <person name="Rosling A."/>
        </authorList>
    </citation>
    <scope>NUCLEOTIDE SEQUENCE</scope>
    <source>
        <strain evidence="1">IL203A</strain>
    </source>
</reference>
<protein>
    <submittedName>
        <fullName evidence="1">15607_t:CDS:1</fullName>
    </submittedName>
</protein>
<comment type="caution">
    <text evidence="1">The sequence shown here is derived from an EMBL/GenBank/DDBJ whole genome shotgun (WGS) entry which is preliminary data.</text>
</comment>
<keyword evidence="2" id="KW-1185">Reference proteome</keyword>
<organism evidence="1 2">
    <name type="scientific">Dentiscutata heterogama</name>
    <dbReference type="NCBI Taxonomy" id="1316150"/>
    <lineage>
        <taxon>Eukaryota</taxon>
        <taxon>Fungi</taxon>
        <taxon>Fungi incertae sedis</taxon>
        <taxon>Mucoromycota</taxon>
        <taxon>Glomeromycotina</taxon>
        <taxon>Glomeromycetes</taxon>
        <taxon>Diversisporales</taxon>
        <taxon>Gigasporaceae</taxon>
        <taxon>Dentiscutata</taxon>
    </lineage>
</organism>
<proteinExistence type="predicted"/>
<dbReference type="EMBL" id="CAJVPU010035086">
    <property type="protein sequence ID" value="CAG8726987.1"/>
    <property type="molecule type" value="Genomic_DNA"/>
</dbReference>
<sequence length="72" mass="8105">VSNYKSEHNFEGVLRRILESNVILANEIKVIQEDNSIDLVATFKKNTILIQNKSVESAITINIVQDFESAIS</sequence>
<gene>
    <name evidence="1" type="ORF">DHETER_LOCUS13201</name>
</gene>
<feature type="non-terminal residue" evidence="1">
    <location>
        <position position="1"/>
    </location>
</feature>
<dbReference type="Proteomes" id="UP000789702">
    <property type="component" value="Unassembled WGS sequence"/>
</dbReference>
<evidence type="ECO:0000313" key="1">
    <source>
        <dbReference type="EMBL" id="CAG8726987.1"/>
    </source>
</evidence>
<name>A0ACA9PWT6_9GLOM</name>